<dbReference type="Gene3D" id="3.40.50.300">
    <property type="entry name" value="P-loop containing nucleotide triphosphate hydrolases"/>
    <property type="match status" value="1"/>
</dbReference>
<protein>
    <submittedName>
        <fullName evidence="6">Unannotated protein</fullName>
    </submittedName>
</protein>
<dbReference type="SUPFAM" id="SSF52540">
    <property type="entry name" value="P-loop containing nucleoside triphosphate hydrolases"/>
    <property type="match status" value="1"/>
</dbReference>
<keyword evidence="3" id="KW-0547">Nucleotide-binding</keyword>
<dbReference type="InterPro" id="IPR003439">
    <property type="entry name" value="ABC_transporter-like_ATP-bd"/>
</dbReference>
<dbReference type="PANTHER" id="PTHR46743:SF2">
    <property type="entry name" value="TEICHOIC ACIDS EXPORT ATP-BINDING PROTEIN TAGH"/>
    <property type="match status" value="1"/>
</dbReference>
<dbReference type="EMBL" id="CAEZSR010000062">
    <property type="protein sequence ID" value="CAB4561647.1"/>
    <property type="molecule type" value="Genomic_DNA"/>
</dbReference>
<dbReference type="Gene3D" id="2.70.50.60">
    <property type="entry name" value="abc- transporter (atp binding component) like domain"/>
    <property type="match status" value="1"/>
</dbReference>
<dbReference type="PROSITE" id="PS50893">
    <property type="entry name" value="ABC_TRANSPORTER_2"/>
    <property type="match status" value="1"/>
</dbReference>
<dbReference type="GO" id="GO:0016887">
    <property type="term" value="F:ATP hydrolysis activity"/>
    <property type="evidence" value="ECO:0007669"/>
    <property type="project" value="InterPro"/>
</dbReference>
<dbReference type="InterPro" id="IPR029439">
    <property type="entry name" value="Wzt_C"/>
</dbReference>
<dbReference type="GO" id="GO:0016020">
    <property type="term" value="C:membrane"/>
    <property type="evidence" value="ECO:0007669"/>
    <property type="project" value="InterPro"/>
</dbReference>
<dbReference type="SMART" id="SM00382">
    <property type="entry name" value="AAA"/>
    <property type="match status" value="1"/>
</dbReference>
<dbReference type="Pfam" id="PF00005">
    <property type="entry name" value="ABC_tran"/>
    <property type="match status" value="1"/>
</dbReference>
<dbReference type="GO" id="GO:0140359">
    <property type="term" value="F:ABC-type transporter activity"/>
    <property type="evidence" value="ECO:0007669"/>
    <property type="project" value="InterPro"/>
</dbReference>
<sequence>MTDLALEVDHVTKTFRLHHEKVNSIKQLVAGKGRGRHDDFVALKDVSFDVKEGEVFGVIGHNGSGKSTLLKCMAGILQPNSGSVRVHKRMSALLELGAGFHPELSGRDNVYLNAAILGMSRRDIAARFDDIVEFSGLQSFIDSPVKTYSSGMYVRLAFAVAINVDPRLLIIDEILAVGDVTFQQRCLEKFVEFRNEGRTIVLVTHAMNTVKDMCDRAIWLSHGVVTGEGDPSELVEQYTEQMLGDMHRSADGSVRRGSGEIKITSVELFVNDADEPVKRFRTGDDVRLRLRYQTEKAIPRPVVGFAIEQLGGATVTSPCTRDVGLVPEMLDGTGVIDAELPKVPLLPGTYDLHTSVTDFNRSHIYDHVHLAMRFDVMTGKPYETGGLMTLGPAWSIDT</sequence>
<reference evidence="6" key="1">
    <citation type="submission" date="2020-05" db="EMBL/GenBank/DDBJ databases">
        <authorList>
            <person name="Chiriac C."/>
            <person name="Salcher M."/>
            <person name="Ghai R."/>
            <person name="Kavagutti S V."/>
        </authorList>
    </citation>
    <scope>NUCLEOTIDE SEQUENCE</scope>
</reference>
<dbReference type="GO" id="GO:0005524">
    <property type="term" value="F:ATP binding"/>
    <property type="evidence" value="ECO:0007669"/>
    <property type="project" value="UniProtKB-KW"/>
</dbReference>
<keyword evidence="2" id="KW-0813">Transport</keyword>
<evidence type="ECO:0000256" key="1">
    <source>
        <dbReference type="ARBA" id="ARBA00005417"/>
    </source>
</evidence>
<name>A0A6J6DCD4_9ZZZZ</name>
<dbReference type="PANTHER" id="PTHR46743">
    <property type="entry name" value="TEICHOIC ACIDS EXPORT ATP-BINDING PROTEIN TAGH"/>
    <property type="match status" value="1"/>
</dbReference>
<accession>A0A6J6DCD4</accession>
<evidence type="ECO:0000256" key="2">
    <source>
        <dbReference type="ARBA" id="ARBA00022448"/>
    </source>
</evidence>
<evidence type="ECO:0000313" key="6">
    <source>
        <dbReference type="EMBL" id="CAB4561647.1"/>
    </source>
</evidence>
<gene>
    <name evidence="6" type="ORF">UFOPK1493_01827</name>
</gene>
<dbReference type="AlphaFoldDB" id="A0A6J6DCD4"/>
<dbReference type="InterPro" id="IPR027417">
    <property type="entry name" value="P-loop_NTPase"/>
</dbReference>
<dbReference type="InterPro" id="IPR003593">
    <property type="entry name" value="AAA+_ATPase"/>
</dbReference>
<dbReference type="CDD" id="cd03220">
    <property type="entry name" value="ABC_KpsT_Wzt"/>
    <property type="match status" value="1"/>
</dbReference>
<dbReference type="InterPro" id="IPR050683">
    <property type="entry name" value="Bact_Polysacc_Export_ATP-bd"/>
</dbReference>
<evidence type="ECO:0000256" key="4">
    <source>
        <dbReference type="ARBA" id="ARBA00022840"/>
    </source>
</evidence>
<dbReference type="Pfam" id="PF14524">
    <property type="entry name" value="Wzt_C"/>
    <property type="match status" value="1"/>
</dbReference>
<organism evidence="6">
    <name type="scientific">freshwater metagenome</name>
    <dbReference type="NCBI Taxonomy" id="449393"/>
    <lineage>
        <taxon>unclassified sequences</taxon>
        <taxon>metagenomes</taxon>
        <taxon>ecological metagenomes</taxon>
    </lineage>
</organism>
<dbReference type="InterPro" id="IPR015860">
    <property type="entry name" value="ABC_transpr_TagH-like"/>
</dbReference>
<comment type="similarity">
    <text evidence="1">Belongs to the ABC transporter superfamily.</text>
</comment>
<dbReference type="CDD" id="cd10147">
    <property type="entry name" value="Wzt_C-like"/>
    <property type="match status" value="1"/>
</dbReference>
<evidence type="ECO:0000256" key="3">
    <source>
        <dbReference type="ARBA" id="ARBA00022741"/>
    </source>
</evidence>
<evidence type="ECO:0000259" key="5">
    <source>
        <dbReference type="PROSITE" id="PS50893"/>
    </source>
</evidence>
<feature type="domain" description="ABC transporter" evidence="5">
    <location>
        <begin position="6"/>
        <end position="247"/>
    </location>
</feature>
<keyword evidence="4" id="KW-0067">ATP-binding</keyword>
<proteinExistence type="inferred from homology"/>